<accession>A0A6M1T2C4</accession>
<evidence type="ECO:0000256" key="4">
    <source>
        <dbReference type="ARBA" id="ARBA00022692"/>
    </source>
</evidence>
<keyword evidence="7" id="KW-0998">Cell outer membrane</keyword>
<name>A0A6M1T2C4_9BACT</name>
<dbReference type="PANTHER" id="PTHR35093">
    <property type="entry name" value="OUTER MEMBRANE PROTEIN NMB0088-RELATED"/>
    <property type="match status" value="1"/>
</dbReference>
<comment type="caution">
    <text evidence="8">The sequence shown here is derived from an EMBL/GenBank/DDBJ whole genome shotgun (WGS) entry which is preliminary data.</text>
</comment>
<evidence type="ECO:0008006" key="10">
    <source>
        <dbReference type="Google" id="ProtNLM"/>
    </source>
</evidence>
<dbReference type="RefSeq" id="WP_165267611.1">
    <property type="nucleotide sequence ID" value="NZ_JAALLS010000007.1"/>
</dbReference>
<dbReference type="Pfam" id="PF03349">
    <property type="entry name" value="Toluene_X"/>
    <property type="match status" value="1"/>
</dbReference>
<evidence type="ECO:0000256" key="1">
    <source>
        <dbReference type="ARBA" id="ARBA00004571"/>
    </source>
</evidence>
<evidence type="ECO:0000313" key="9">
    <source>
        <dbReference type="Proteomes" id="UP000479132"/>
    </source>
</evidence>
<keyword evidence="9" id="KW-1185">Reference proteome</keyword>
<comment type="subcellular location">
    <subcellularLocation>
        <location evidence="1">Cell outer membrane</location>
        <topology evidence="1">Multi-pass membrane protein</topology>
    </subcellularLocation>
</comment>
<evidence type="ECO:0000256" key="2">
    <source>
        <dbReference type="ARBA" id="ARBA00008163"/>
    </source>
</evidence>
<organism evidence="8 9">
    <name type="scientific">Fodinibius halophilus</name>
    <dbReference type="NCBI Taxonomy" id="1736908"/>
    <lineage>
        <taxon>Bacteria</taxon>
        <taxon>Pseudomonadati</taxon>
        <taxon>Balneolota</taxon>
        <taxon>Balneolia</taxon>
        <taxon>Balneolales</taxon>
        <taxon>Balneolaceae</taxon>
        <taxon>Fodinibius</taxon>
    </lineage>
</organism>
<reference evidence="8 9" key="1">
    <citation type="submission" date="2020-02" db="EMBL/GenBank/DDBJ databases">
        <title>Aliifodinibius halophilus 2W32, complete genome.</title>
        <authorList>
            <person name="Li Y."/>
            <person name="Wu S."/>
        </authorList>
    </citation>
    <scope>NUCLEOTIDE SEQUENCE [LARGE SCALE GENOMIC DNA]</scope>
    <source>
        <strain evidence="8 9">2W32</strain>
    </source>
</reference>
<evidence type="ECO:0000256" key="3">
    <source>
        <dbReference type="ARBA" id="ARBA00022452"/>
    </source>
</evidence>
<comment type="similarity">
    <text evidence="2">Belongs to the OmpP1/FadL family.</text>
</comment>
<keyword evidence="4" id="KW-0812">Transmembrane</keyword>
<keyword evidence="6" id="KW-0472">Membrane</keyword>
<keyword evidence="3" id="KW-1134">Transmembrane beta strand</keyword>
<proteinExistence type="inferred from homology"/>
<evidence type="ECO:0000256" key="7">
    <source>
        <dbReference type="ARBA" id="ARBA00023237"/>
    </source>
</evidence>
<evidence type="ECO:0000256" key="5">
    <source>
        <dbReference type="ARBA" id="ARBA00022729"/>
    </source>
</evidence>
<evidence type="ECO:0000256" key="6">
    <source>
        <dbReference type="ARBA" id="ARBA00023136"/>
    </source>
</evidence>
<dbReference type="InterPro" id="IPR005017">
    <property type="entry name" value="OMPP1/FadL/TodX"/>
</dbReference>
<dbReference type="Proteomes" id="UP000479132">
    <property type="component" value="Unassembled WGS sequence"/>
</dbReference>
<dbReference type="SUPFAM" id="SSF56935">
    <property type="entry name" value="Porins"/>
    <property type="match status" value="1"/>
</dbReference>
<dbReference type="GO" id="GO:0009279">
    <property type="term" value="C:cell outer membrane"/>
    <property type="evidence" value="ECO:0007669"/>
    <property type="project" value="UniProtKB-SubCell"/>
</dbReference>
<protein>
    <recommendedName>
        <fullName evidence="10">Transporter</fullName>
    </recommendedName>
</protein>
<dbReference type="GO" id="GO:0015483">
    <property type="term" value="F:long-chain fatty acid transporting porin activity"/>
    <property type="evidence" value="ECO:0007669"/>
    <property type="project" value="TreeGrafter"/>
</dbReference>
<dbReference type="PANTHER" id="PTHR35093:SF8">
    <property type="entry name" value="OUTER MEMBRANE PROTEIN NMB0088-RELATED"/>
    <property type="match status" value="1"/>
</dbReference>
<dbReference type="AlphaFoldDB" id="A0A6M1T2C4"/>
<sequence length="460" mass="51055">MPAVSQPSGFGSFQDNPASMALVNESYFSASLSTRYVNERSTFLGNEDSFSDNQTGLGDVGFVYKVPTVRGSLVVGGGYSQSTDFNGTFNNSGYNSNSTITDLYARFPKSVGLNEAAYNTFAIEDVNSDSSTSIFRFGNNFSYYPGINQNVEFVEKGVRGEYSFFIASEVLKNVFLGGSIGYSRGTYSSKREFLESDQRNNYDGQFIDVDGDGQFETDIDRILSVQTIETELQSFQARVGIVYKPNETLNVGVSYILPSVTYIDEKYSTTLTTSFDDGSKSETVEATGNFYYDKPYRVNEAASVSNIYRPARLKGGVTVAPSDELSISVAADFVRHSNTEIEFEKKAHNIEENRTNSLIKSTFKDIVNLRAGLEYNVNEQLTPRVGYSFMPSPRNGLKGDRQFINGGFTAELTKGLLFDLGAQYSFWEEDTVLYETSRVKAVINEDVRRVHVMAGIRMAL</sequence>
<dbReference type="EMBL" id="JAALLS010000007">
    <property type="protein sequence ID" value="NGP88167.1"/>
    <property type="molecule type" value="Genomic_DNA"/>
</dbReference>
<keyword evidence="5" id="KW-0732">Signal</keyword>
<dbReference type="Gene3D" id="2.40.160.60">
    <property type="entry name" value="Outer membrane protein transport protein (OMPP1/FadL/TodX)"/>
    <property type="match status" value="1"/>
</dbReference>
<gene>
    <name evidence="8" type="ORF">G3569_07360</name>
</gene>
<evidence type="ECO:0000313" key="8">
    <source>
        <dbReference type="EMBL" id="NGP88167.1"/>
    </source>
</evidence>